<dbReference type="Proteomes" id="UP000009170">
    <property type="component" value="Unassembled WGS sequence"/>
</dbReference>
<comment type="subcellular location">
    <subcellularLocation>
        <location evidence="1">Cell membrane</location>
        <topology evidence="1">Multi-pass membrane protein</topology>
    </subcellularLocation>
</comment>
<evidence type="ECO:0000313" key="8">
    <source>
        <dbReference type="EMBL" id="CEG01428.1"/>
    </source>
</evidence>
<dbReference type="EMBL" id="CAID01000008">
    <property type="protein sequence ID" value="CEG01428.1"/>
    <property type="molecule type" value="Genomic_DNA"/>
</dbReference>
<feature type="transmembrane region" description="Helical" evidence="7">
    <location>
        <begin position="741"/>
        <end position="761"/>
    </location>
</feature>
<keyword evidence="5 7" id="KW-1133">Transmembrane helix</keyword>
<dbReference type="AlphaFoldDB" id="A0A090M8E1"/>
<dbReference type="GO" id="GO:0022857">
    <property type="term" value="F:transmembrane transporter activity"/>
    <property type="evidence" value="ECO:0007669"/>
    <property type="project" value="InterPro"/>
</dbReference>
<evidence type="ECO:0000256" key="5">
    <source>
        <dbReference type="ARBA" id="ARBA00022989"/>
    </source>
</evidence>
<evidence type="ECO:0000256" key="3">
    <source>
        <dbReference type="ARBA" id="ARBA00022475"/>
    </source>
</evidence>
<dbReference type="GO" id="GO:0005886">
    <property type="term" value="C:plasma membrane"/>
    <property type="evidence" value="ECO:0007669"/>
    <property type="project" value="UniProtKB-SubCell"/>
</dbReference>
<dbReference type="InterPro" id="IPR018093">
    <property type="entry name" value="BCCT_CS"/>
</dbReference>
<accession>A0A1Y5IE45</accession>
<keyword evidence="3" id="KW-1003">Cell membrane</keyword>
<feature type="transmembrane region" description="Helical" evidence="7">
    <location>
        <begin position="235"/>
        <end position="257"/>
    </location>
</feature>
<dbReference type="PROSITE" id="PS01303">
    <property type="entry name" value="BCCT"/>
    <property type="match status" value="1"/>
</dbReference>
<reference evidence="8" key="2">
    <citation type="journal article" date="2014" name="BMC Genomics">
        <title>An improved genome of the model marine alga Ostreococcus tauri unfolds by assessing Illumina de novo assemblies.</title>
        <authorList>
            <person name="Blanc-Mathieu R."/>
            <person name="Verhelst B."/>
            <person name="Derelle E."/>
            <person name="Rombauts S."/>
            <person name="Bouget F.Y."/>
            <person name="Carre I."/>
            <person name="Chateau A."/>
            <person name="Eyre-Walker A."/>
            <person name="Grimsley N."/>
            <person name="Moreau H."/>
            <person name="Piegu B."/>
            <person name="Rivals E."/>
            <person name="Schackwitz W."/>
            <person name="Van de Peer Y."/>
            <person name="Piganeau G."/>
        </authorList>
    </citation>
    <scope>NUCLEOTIDE SEQUENCE</scope>
    <source>
        <strain evidence="8">RCC4221</strain>
    </source>
</reference>
<reference evidence="8 10" key="1">
    <citation type="journal article" date="2006" name="Proc. Natl. Acad. Sci. U.S.A.">
        <title>Genome analysis of the smallest free-living eukaryote Ostreococcus tauri unveils many unique features.</title>
        <authorList>
            <person name="Derelle E."/>
            <person name="Ferraz C."/>
            <person name="Rombauts S."/>
            <person name="Rouze P."/>
            <person name="Worden A.Z."/>
            <person name="Robbens S."/>
            <person name="Partensky F."/>
            <person name="Degroeve S."/>
            <person name="Echeynie S."/>
            <person name="Cooke R."/>
            <person name="Saeys Y."/>
            <person name="Wuyts J."/>
            <person name="Jabbari K."/>
            <person name="Bowler C."/>
            <person name="Panaud O."/>
            <person name="Piegu B."/>
            <person name="Ball S.G."/>
            <person name="Ral J.-P."/>
            <person name="Bouget F.-Y."/>
            <person name="Piganeau G."/>
            <person name="De Baets B."/>
            <person name="Picard A."/>
            <person name="Delseny M."/>
            <person name="Demaille J."/>
            <person name="Van de Peer Y."/>
            <person name="Moreau H."/>
        </authorList>
    </citation>
    <scope>NUCLEOTIDE SEQUENCE [LARGE SCALE GENOMIC DNA]</scope>
    <source>
        <strain evidence="8 10">OTTH0595</strain>
    </source>
</reference>
<accession>A0A090M8E1</accession>
<feature type="transmembrane region" description="Helical" evidence="7">
    <location>
        <begin position="424"/>
        <end position="444"/>
    </location>
</feature>
<sequence>MSEGEKRTTPAPGKDPLNFKDESNITRFVRPNRWLSLDIAGKPMLRINWVSAGLASLVLWGFVIWALSAGVNAATEVKGWQAWITVNWTWLYILTQDVWFIFIIYLLFTKFKDVKLGRDDEEPAFSDYEWFSMLFACGIGVGLYTYGVAEPMWYYRMNYYNPQKIPINNDDQRAQQAIFITLFHWGIHGWIPYVLVAITLGVVCYRHGRPMTIRAAFFPLLGENVNGLIGDLIDALSISCTTFGVCTSLGLGVTTIATTIARLNSDVDPNSDTTKGLIIWIITGIACGSVLMGLKNGIRVLSKITFSIGLIFLGALYALDDPMFLLSSVTQSIGHYLQWITVVGWDCDAWPILTQGLLGAGTNGWTHDDGSWKTTAKSWAGYALGKSNEHNVIDAVRATAGGELDATAMWGKRTYFGFMDDWTIFYWGWWISWAPFVGMFIARISRGRTVGQLIKGAFIAPILFGFVYLTTLGSLGIKMQRVAESAIGTNSSVDWSGNSVDCDAFGYGETKMLNMTSAGYAAGKQLQDAGYYPLSCRNGSDHILDVVEPYGKLARPLQTLILIAVSLYFITSSDSGSYVDDLISAMGYENPPVLQKVYWCFTEGALATALVYSGGLKMVQAVSIVAGFPYTLALNFMCISLWRALLDEDENEEHRRKRKSFNTCLFDFLEAFKPDTATSNAPNARERTICALKNFIFPYESIVKCKRATGASEQIAMIHGGIITGLLWTFIGLLASTKAGANAHGVAWLMFFIFVFCVASIRRELRTARNIIGGAMEDFCSVGALFPFALAQMEHEAECIEKMA</sequence>
<feature type="transmembrane region" description="Helical" evidence="7">
    <location>
        <begin position="301"/>
        <end position="319"/>
    </location>
</feature>
<feature type="transmembrane region" description="Helical" evidence="7">
    <location>
        <begin position="277"/>
        <end position="294"/>
    </location>
</feature>
<keyword evidence="4 7" id="KW-0812">Transmembrane</keyword>
<dbReference type="InParanoid" id="A0A090M8E1"/>
<evidence type="ECO:0000313" key="10">
    <source>
        <dbReference type="Proteomes" id="UP000009170"/>
    </source>
</evidence>
<feature type="transmembrane region" description="Helical" evidence="7">
    <location>
        <begin position="716"/>
        <end position="735"/>
    </location>
</feature>
<accession>A0A454Y4Q2</accession>
<feature type="transmembrane region" description="Helical" evidence="7">
    <location>
        <begin position="128"/>
        <end position="149"/>
    </location>
</feature>
<dbReference type="OrthoDB" id="1045822at2759"/>
<evidence type="ECO:0000256" key="2">
    <source>
        <dbReference type="ARBA" id="ARBA00022448"/>
    </source>
</evidence>
<dbReference type="PANTHER" id="PTHR30047">
    <property type="entry name" value="HIGH-AFFINITY CHOLINE TRANSPORT PROTEIN-RELATED"/>
    <property type="match status" value="1"/>
</dbReference>
<evidence type="ECO:0000256" key="4">
    <source>
        <dbReference type="ARBA" id="ARBA00022692"/>
    </source>
</evidence>
<dbReference type="Proteomes" id="UP000195557">
    <property type="component" value="Unassembled WGS sequence"/>
</dbReference>
<feature type="transmembrane region" description="Helical" evidence="7">
    <location>
        <begin position="187"/>
        <end position="205"/>
    </location>
</feature>
<keyword evidence="10" id="KW-1185">Reference proteome</keyword>
<feature type="transmembrane region" description="Helical" evidence="7">
    <location>
        <begin position="88"/>
        <end position="108"/>
    </location>
</feature>
<dbReference type="EMBL" id="KZ155780">
    <property type="protein sequence ID" value="OUS46907.1"/>
    <property type="molecule type" value="Genomic_DNA"/>
</dbReference>
<evidence type="ECO:0000313" key="9">
    <source>
        <dbReference type="EMBL" id="OUS46907.1"/>
    </source>
</evidence>
<feature type="transmembrane region" description="Helical" evidence="7">
    <location>
        <begin position="456"/>
        <end position="477"/>
    </location>
</feature>
<proteinExistence type="predicted"/>
<feature type="transmembrane region" description="Helical" evidence="7">
    <location>
        <begin position="621"/>
        <end position="646"/>
    </location>
</feature>
<dbReference type="PANTHER" id="PTHR30047:SF7">
    <property type="entry name" value="HIGH-AFFINITY CHOLINE TRANSPORT PROTEIN"/>
    <property type="match status" value="1"/>
</dbReference>
<gene>
    <name evidence="9" type="ORF">BE221DRAFT_191407</name>
    <name evidence="8" type="ORF">OT_ostta08g01520</name>
</gene>
<evidence type="ECO:0000256" key="7">
    <source>
        <dbReference type="SAM" id="Phobius"/>
    </source>
</evidence>
<reference evidence="9" key="3">
    <citation type="submission" date="2017-04" db="EMBL/GenBank/DDBJ databases">
        <title>Population genomics of picophytoplankton unveils novel chromosome hypervariability.</title>
        <authorList>
            <consortium name="DOE Joint Genome Institute"/>
            <person name="Blanc-Mathieu R."/>
            <person name="Krasovec M."/>
            <person name="Hebrard M."/>
            <person name="Yau S."/>
            <person name="Desgranges E."/>
            <person name="Martin J."/>
            <person name="Schackwitz W."/>
            <person name="Kuo A."/>
            <person name="Salin G."/>
            <person name="Donnadieu C."/>
            <person name="Desdevises Y."/>
            <person name="Sanchez-Ferandin S."/>
            <person name="Moreau H."/>
            <person name="Rivals E."/>
            <person name="Grigoriev I.V."/>
            <person name="Grimsley N."/>
            <person name="Eyre-Walker A."/>
            <person name="Piganeau G."/>
        </authorList>
    </citation>
    <scope>NUCLEOTIDE SEQUENCE [LARGE SCALE GENOMIC DNA]</scope>
    <source>
        <strain evidence="9">RCC 1115</strain>
    </source>
</reference>
<keyword evidence="6 7" id="KW-0472">Membrane</keyword>
<dbReference type="InterPro" id="IPR000060">
    <property type="entry name" value="BCCT_transptr"/>
</dbReference>
<protein>
    <submittedName>
        <fullName evidence="8">BCCT transporter family</fullName>
    </submittedName>
    <submittedName>
        <fullName evidence="9">Choline-glycine betaine transporter</fullName>
    </submittedName>
</protein>
<evidence type="ECO:0000256" key="1">
    <source>
        <dbReference type="ARBA" id="ARBA00004651"/>
    </source>
</evidence>
<evidence type="ECO:0000256" key="6">
    <source>
        <dbReference type="ARBA" id="ARBA00023136"/>
    </source>
</evidence>
<feature type="transmembrane region" description="Helical" evidence="7">
    <location>
        <begin position="47"/>
        <end position="68"/>
    </location>
</feature>
<organism evidence="8 10">
    <name type="scientific">Ostreococcus tauri</name>
    <name type="common">Marine green alga</name>
    <dbReference type="NCBI Taxonomy" id="70448"/>
    <lineage>
        <taxon>Eukaryota</taxon>
        <taxon>Viridiplantae</taxon>
        <taxon>Chlorophyta</taxon>
        <taxon>Mamiellophyceae</taxon>
        <taxon>Mamiellales</taxon>
        <taxon>Bathycoccaceae</taxon>
        <taxon>Ostreococcus</taxon>
    </lineage>
</organism>
<name>A0A090M8E1_OSTTA</name>
<dbReference type="Pfam" id="PF02028">
    <property type="entry name" value="BCCT"/>
    <property type="match status" value="3"/>
</dbReference>
<keyword evidence="2" id="KW-0813">Transport</keyword>